<dbReference type="EMBL" id="BJVY01000037">
    <property type="protein sequence ID" value="GEL73718.1"/>
    <property type="molecule type" value="Genomic_DNA"/>
</dbReference>
<dbReference type="Proteomes" id="UP000321224">
    <property type="component" value="Unassembled WGS sequence"/>
</dbReference>
<sequence>MAWFYLGTPMPLATESLTPSQLRELEQVDARHVPRLAVFLMLYLGAAALSVVLAARDAAWTDWLARAPLYLIAAASLHGISLFTHEAVHGGLARRPWLNRLGGIACALPVLQNYAAYKVLHLKHHADLGGGKDPDHYANYTGRRWLELLMHVGRLLLGYPAYITMIPILGWRQGTTAERRWVMFEVALAVASLTAAVIFIPGQVLLHAWAIPMLLLNTLVNVRGMSQHTFLPESTHPVRGSRTILSNPVTRFFMCNENYHLEHHLYPRVPWYNLPELHRTLRADLVAQGAPFIPSYFSFVRGVLSGSLIRGAKPATPDA</sequence>
<protein>
    <submittedName>
        <fullName evidence="3">Fatty acid desaturase</fullName>
    </submittedName>
</protein>
<keyword evidence="1" id="KW-0812">Transmembrane</keyword>
<feature type="transmembrane region" description="Helical" evidence="1">
    <location>
        <begin position="148"/>
        <end position="169"/>
    </location>
</feature>
<keyword evidence="1" id="KW-0472">Membrane</keyword>
<feature type="transmembrane region" description="Helical" evidence="1">
    <location>
        <begin position="36"/>
        <end position="55"/>
    </location>
</feature>
<dbReference type="GO" id="GO:0016020">
    <property type="term" value="C:membrane"/>
    <property type="evidence" value="ECO:0007669"/>
    <property type="project" value="GOC"/>
</dbReference>
<evidence type="ECO:0000256" key="1">
    <source>
        <dbReference type="SAM" id="Phobius"/>
    </source>
</evidence>
<comment type="caution">
    <text evidence="3">The sequence shown here is derived from an EMBL/GenBank/DDBJ whole genome shotgun (WGS) entry which is preliminary data.</text>
</comment>
<dbReference type="GO" id="GO:0046513">
    <property type="term" value="P:ceramide biosynthetic process"/>
    <property type="evidence" value="ECO:0007669"/>
    <property type="project" value="TreeGrafter"/>
</dbReference>
<dbReference type="Pfam" id="PF00487">
    <property type="entry name" value="FA_desaturase"/>
    <property type="match status" value="1"/>
</dbReference>
<accession>A0A511HJH6</accession>
<proteinExistence type="predicted"/>
<dbReference type="PANTHER" id="PTHR12879:SF8">
    <property type="entry name" value="SPHINGOLIPID DELTA(4)-DESATURASE DES1"/>
    <property type="match status" value="1"/>
</dbReference>
<feature type="transmembrane region" description="Helical" evidence="1">
    <location>
        <begin position="67"/>
        <end position="85"/>
    </location>
</feature>
<name>A0A511HJH6_9BACT</name>
<evidence type="ECO:0000313" key="4">
    <source>
        <dbReference type="Proteomes" id="UP000321224"/>
    </source>
</evidence>
<evidence type="ECO:0000259" key="2">
    <source>
        <dbReference type="Pfam" id="PF00487"/>
    </source>
</evidence>
<dbReference type="PANTHER" id="PTHR12879">
    <property type="entry name" value="SPHINGOLIPID DELTA 4 DESATURASE/C-4 HYDROXYLASE PROTEIN DES2"/>
    <property type="match status" value="1"/>
</dbReference>
<keyword evidence="1" id="KW-1133">Transmembrane helix</keyword>
<organism evidence="3 4">
    <name type="scientific">Myxococcus virescens</name>
    <dbReference type="NCBI Taxonomy" id="83456"/>
    <lineage>
        <taxon>Bacteria</taxon>
        <taxon>Pseudomonadati</taxon>
        <taxon>Myxococcota</taxon>
        <taxon>Myxococcia</taxon>
        <taxon>Myxococcales</taxon>
        <taxon>Cystobacterineae</taxon>
        <taxon>Myxococcaceae</taxon>
        <taxon>Myxococcus</taxon>
    </lineage>
</organism>
<gene>
    <name evidence="3" type="ORF">MVI01_55020</name>
</gene>
<feature type="transmembrane region" description="Helical" evidence="1">
    <location>
        <begin position="181"/>
        <end position="200"/>
    </location>
</feature>
<evidence type="ECO:0000313" key="3">
    <source>
        <dbReference type="EMBL" id="GEL73718.1"/>
    </source>
</evidence>
<feature type="domain" description="Fatty acid desaturase" evidence="2">
    <location>
        <begin position="62"/>
        <end position="294"/>
    </location>
</feature>
<reference evidence="3 4" key="1">
    <citation type="submission" date="2019-07" db="EMBL/GenBank/DDBJ databases">
        <title>Whole genome shotgun sequence of Myxococcus virescens NBRC 100334.</title>
        <authorList>
            <person name="Hosoyama A."/>
            <person name="Uohara A."/>
            <person name="Ohji S."/>
            <person name="Ichikawa N."/>
        </authorList>
    </citation>
    <scope>NUCLEOTIDE SEQUENCE [LARGE SCALE GENOMIC DNA]</scope>
    <source>
        <strain evidence="3 4">NBRC 100334</strain>
    </source>
</reference>
<dbReference type="GO" id="GO:0042284">
    <property type="term" value="F:sphingolipid delta-4 desaturase activity"/>
    <property type="evidence" value="ECO:0007669"/>
    <property type="project" value="TreeGrafter"/>
</dbReference>
<dbReference type="AlphaFoldDB" id="A0A511HJH6"/>
<dbReference type="InterPro" id="IPR005804">
    <property type="entry name" value="FA_desaturase_dom"/>
</dbReference>